<dbReference type="EMBL" id="MU167240">
    <property type="protein sequence ID" value="KAG0148102.1"/>
    <property type="molecule type" value="Genomic_DNA"/>
</dbReference>
<feature type="region of interest" description="Disordered" evidence="1">
    <location>
        <begin position="186"/>
        <end position="214"/>
    </location>
</feature>
<evidence type="ECO:0000256" key="2">
    <source>
        <dbReference type="SAM" id="SignalP"/>
    </source>
</evidence>
<feature type="chain" id="PRO_5040332855" description="Secreted protein" evidence="2">
    <location>
        <begin position="21"/>
        <end position="273"/>
    </location>
</feature>
<feature type="signal peptide" evidence="2">
    <location>
        <begin position="1"/>
        <end position="20"/>
    </location>
</feature>
<keyword evidence="4" id="KW-1185">Reference proteome</keyword>
<accession>A0A9P6TD83</accession>
<keyword evidence="2" id="KW-0732">Signal</keyword>
<feature type="compositionally biased region" description="Polar residues" evidence="1">
    <location>
        <begin position="69"/>
        <end position="86"/>
    </location>
</feature>
<proteinExistence type="predicted"/>
<evidence type="ECO:0000313" key="4">
    <source>
        <dbReference type="Proteomes" id="UP000886653"/>
    </source>
</evidence>
<comment type="caution">
    <text evidence="3">The sequence shown here is derived from an EMBL/GenBank/DDBJ whole genome shotgun (WGS) entry which is preliminary data.</text>
</comment>
<gene>
    <name evidence="3" type="ORF">CROQUDRAFT_714687</name>
</gene>
<feature type="region of interest" description="Disordered" evidence="1">
    <location>
        <begin position="233"/>
        <end position="273"/>
    </location>
</feature>
<feature type="region of interest" description="Disordered" evidence="1">
    <location>
        <begin position="65"/>
        <end position="166"/>
    </location>
</feature>
<reference evidence="3" key="1">
    <citation type="submission" date="2013-11" db="EMBL/GenBank/DDBJ databases">
        <title>Genome sequence of the fusiform rust pathogen reveals effectors for host alternation and coevolution with pine.</title>
        <authorList>
            <consortium name="DOE Joint Genome Institute"/>
            <person name="Smith K."/>
            <person name="Pendleton A."/>
            <person name="Kubisiak T."/>
            <person name="Anderson C."/>
            <person name="Salamov A."/>
            <person name="Aerts A."/>
            <person name="Riley R."/>
            <person name="Clum A."/>
            <person name="Lindquist E."/>
            <person name="Ence D."/>
            <person name="Campbell M."/>
            <person name="Kronenberg Z."/>
            <person name="Feau N."/>
            <person name="Dhillon B."/>
            <person name="Hamelin R."/>
            <person name="Burleigh J."/>
            <person name="Smith J."/>
            <person name="Yandell M."/>
            <person name="Nelson C."/>
            <person name="Grigoriev I."/>
            <person name="Davis J."/>
        </authorList>
    </citation>
    <scope>NUCLEOTIDE SEQUENCE</scope>
    <source>
        <strain evidence="3">G11</strain>
    </source>
</reference>
<organism evidence="3 4">
    <name type="scientific">Cronartium quercuum f. sp. fusiforme G11</name>
    <dbReference type="NCBI Taxonomy" id="708437"/>
    <lineage>
        <taxon>Eukaryota</taxon>
        <taxon>Fungi</taxon>
        <taxon>Dikarya</taxon>
        <taxon>Basidiomycota</taxon>
        <taxon>Pucciniomycotina</taxon>
        <taxon>Pucciniomycetes</taxon>
        <taxon>Pucciniales</taxon>
        <taxon>Coleosporiaceae</taxon>
        <taxon>Cronartium</taxon>
    </lineage>
</organism>
<dbReference type="Proteomes" id="UP000886653">
    <property type="component" value="Unassembled WGS sequence"/>
</dbReference>
<evidence type="ECO:0000313" key="3">
    <source>
        <dbReference type="EMBL" id="KAG0148102.1"/>
    </source>
</evidence>
<name>A0A9P6TD83_9BASI</name>
<protein>
    <recommendedName>
        <fullName evidence="5">Secreted protein</fullName>
    </recommendedName>
</protein>
<dbReference type="AlphaFoldDB" id="A0A9P6TD83"/>
<feature type="compositionally biased region" description="Low complexity" evidence="1">
    <location>
        <begin position="259"/>
        <end position="273"/>
    </location>
</feature>
<evidence type="ECO:0000256" key="1">
    <source>
        <dbReference type="SAM" id="MobiDB-lite"/>
    </source>
</evidence>
<evidence type="ECO:0008006" key="5">
    <source>
        <dbReference type="Google" id="ProtNLM"/>
    </source>
</evidence>
<feature type="compositionally biased region" description="Polar residues" evidence="1">
    <location>
        <begin position="126"/>
        <end position="154"/>
    </location>
</feature>
<sequence>MQISMSFISFSLLFVLRTNAGPVHSSSSEGVQVTNQDLRSDVMSSTLGHVSSEQGHKTQMLSISKRAEPNSSDDSNKNTTPSPTSGTLPATSSSKKPSTITPNDFKIGSSTPVGLSPASPLAVTDSKASSSTPNPSIDLSSKPSNTQSTPNNSDVKAAKKAVETQADTTKVEFRKFLDEDEKLKKSIGTLADAKSKPQTSDVESAKKATDNQAATTKAEYRKYLDEQEKLSKSIGALTETQIRANAGQKKGNTNSKNFSGSPSTSTNSSSTHV</sequence>
<feature type="compositionally biased region" description="Low complexity" evidence="1">
    <location>
        <begin position="87"/>
        <end position="102"/>
    </location>
</feature>